<reference evidence="1" key="1">
    <citation type="submission" date="2022-11" db="EMBL/GenBank/DDBJ databases">
        <authorList>
            <person name="Petersen C."/>
        </authorList>
    </citation>
    <scope>NUCLEOTIDE SEQUENCE</scope>
    <source>
        <strain evidence="1">IBT 29864</strain>
    </source>
</reference>
<dbReference type="EMBL" id="JAPZBS010000004">
    <property type="protein sequence ID" value="KAJ5377959.1"/>
    <property type="molecule type" value="Genomic_DNA"/>
</dbReference>
<gene>
    <name evidence="1" type="ORF">N7496_005368</name>
</gene>
<keyword evidence="2" id="KW-1185">Reference proteome</keyword>
<evidence type="ECO:0000313" key="1">
    <source>
        <dbReference type="EMBL" id="KAJ5377959.1"/>
    </source>
</evidence>
<proteinExistence type="predicted"/>
<dbReference type="Pfam" id="PF12511">
    <property type="entry name" value="DUF3716"/>
    <property type="match status" value="1"/>
</dbReference>
<dbReference type="OrthoDB" id="4367549at2759"/>
<dbReference type="AlphaFoldDB" id="A0A9W9SIM6"/>
<dbReference type="RefSeq" id="XP_056556822.1">
    <property type="nucleotide sequence ID" value="XM_056698297.1"/>
</dbReference>
<accession>A0A9W9SIM6</accession>
<sequence length="96" mass="10587">MEWSFAKDGKGFKSMLLQVLSRMPTKREPAVRLGAFVTGRDLVVRLGNNRQNVEAFAIRTVGDVASTPCSHCNRNKGPFSLCVTIPRAGCLWLLPP</sequence>
<dbReference type="InterPro" id="IPR022190">
    <property type="entry name" value="DUF3716"/>
</dbReference>
<organism evidence="1 2">
    <name type="scientific">Penicillium cataractarum</name>
    <dbReference type="NCBI Taxonomy" id="2100454"/>
    <lineage>
        <taxon>Eukaryota</taxon>
        <taxon>Fungi</taxon>
        <taxon>Dikarya</taxon>
        <taxon>Ascomycota</taxon>
        <taxon>Pezizomycotina</taxon>
        <taxon>Eurotiomycetes</taxon>
        <taxon>Eurotiomycetidae</taxon>
        <taxon>Eurotiales</taxon>
        <taxon>Aspergillaceae</taxon>
        <taxon>Penicillium</taxon>
    </lineage>
</organism>
<dbReference type="GeneID" id="81437476"/>
<evidence type="ECO:0000313" key="2">
    <source>
        <dbReference type="Proteomes" id="UP001147782"/>
    </source>
</evidence>
<protein>
    <submittedName>
        <fullName evidence="1">Uncharacterized protein</fullName>
    </submittedName>
</protein>
<reference evidence="1" key="2">
    <citation type="journal article" date="2023" name="IMA Fungus">
        <title>Comparative genomic study of the Penicillium genus elucidates a diverse pangenome and 15 lateral gene transfer events.</title>
        <authorList>
            <person name="Petersen C."/>
            <person name="Sorensen T."/>
            <person name="Nielsen M.R."/>
            <person name="Sondergaard T.E."/>
            <person name="Sorensen J.L."/>
            <person name="Fitzpatrick D.A."/>
            <person name="Frisvad J.C."/>
            <person name="Nielsen K.L."/>
        </authorList>
    </citation>
    <scope>NUCLEOTIDE SEQUENCE</scope>
    <source>
        <strain evidence="1">IBT 29864</strain>
    </source>
</reference>
<name>A0A9W9SIM6_9EURO</name>
<comment type="caution">
    <text evidence="1">The sequence shown here is derived from an EMBL/GenBank/DDBJ whole genome shotgun (WGS) entry which is preliminary data.</text>
</comment>
<dbReference type="Proteomes" id="UP001147782">
    <property type="component" value="Unassembled WGS sequence"/>
</dbReference>